<name>A0A1G7MJW0_9BACT</name>
<feature type="compositionally biased region" description="Basic and acidic residues" evidence="1">
    <location>
        <begin position="427"/>
        <end position="437"/>
    </location>
</feature>
<dbReference type="PANTHER" id="PTHR43777:SF1">
    <property type="entry name" value="MOLYBDENUM COFACTOR CYTIDYLYLTRANSFERASE"/>
    <property type="match status" value="1"/>
</dbReference>
<reference evidence="4" key="1">
    <citation type="submission" date="2016-10" db="EMBL/GenBank/DDBJ databases">
        <authorList>
            <person name="Varghese N."/>
            <person name="Submissions S."/>
        </authorList>
    </citation>
    <scope>NUCLEOTIDE SEQUENCE [LARGE SCALE GENOMIC DNA]</scope>
    <source>
        <strain evidence="4">KHC7</strain>
    </source>
</reference>
<dbReference type="CDD" id="cd04182">
    <property type="entry name" value="GT_2_like_f"/>
    <property type="match status" value="1"/>
</dbReference>
<dbReference type="InterPro" id="IPR054703">
    <property type="entry name" value="Mop-rel"/>
</dbReference>
<evidence type="ECO:0000313" key="4">
    <source>
        <dbReference type="Proteomes" id="UP000199355"/>
    </source>
</evidence>
<dbReference type="GO" id="GO:0016779">
    <property type="term" value="F:nucleotidyltransferase activity"/>
    <property type="evidence" value="ECO:0007669"/>
    <property type="project" value="UniProtKB-KW"/>
</dbReference>
<organism evidence="3 4">
    <name type="scientific">Desulfovibrio legallii</name>
    <dbReference type="NCBI Taxonomy" id="571438"/>
    <lineage>
        <taxon>Bacteria</taxon>
        <taxon>Pseudomonadati</taxon>
        <taxon>Thermodesulfobacteriota</taxon>
        <taxon>Desulfovibrionia</taxon>
        <taxon>Desulfovibrionales</taxon>
        <taxon>Desulfovibrionaceae</taxon>
        <taxon>Desulfovibrio</taxon>
    </lineage>
</organism>
<dbReference type="PROSITE" id="PS51831">
    <property type="entry name" value="HD"/>
    <property type="match status" value="1"/>
</dbReference>
<dbReference type="SMART" id="SM00471">
    <property type="entry name" value="HDc"/>
    <property type="match status" value="1"/>
</dbReference>
<evidence type="ECO:0000313" key="3">
    <source>
        <dbReference type="EMBL" id="SDF62022.1"/>
    </source>
</evidence>
<sequence>MKETELAARGLILAAGEASRMGRVKALLPLPLAGEAGREGGAASPLALLAATFRQAGVADVTVVTGRHAASVEPAARTLGLAVARNPAPEQGMFSSVQTGLRALLAAGGAGPVLVIPVDVPLVRPLTLRALLTAAAQSPEAVHLPTFAGKEGHPPCIPAAALPALAAYAGPDGLRGALAALPCRRVPVPDAAMLEDMDTPQDYARLRALAPLRAALSPEETWELLRLRAVPEKGLRHARAVGQVACALAEALLAARRAAPTAGAALRPDLALAGGLAHDIAKGQARHEAAGAALLESLDLPDLAALVRDHRDLSLPDAQPVTERELVYLADKYCWGGQFVPVAQRFGQKLEAFAGDAAACAAIRGRLGRAQALEARLARELGRAPAAIAQETLARLGKAMPGCGGAAGPATEGSGRAEASAQAFGAARDKTAGENRA</sequence>
<dbReference type="STRING" id="571438.SAMN05192586_10933"/>
<dbReference type="Proteomes" id="UP000199355">
    <property type="component" value="Unassembled WGS sequence"/>
</dbReference>
<protein>
    <submittedName>
        <fullName evidence="3">CTP:molybdopterin cytidylyltransferase MocA</fullName>
    </submittedName>
</protein>
<dbReference type="Gene3D" id="3.90.550.10">
    <property type="entry name" value="Spore Coat Polysaccharide Biosynthesis Protein SpsA, Chain A"/>
    <property type="match status" value="1"/>
</dbReference>
<keyword evidence="3" id="KW-0548">Nucleotidyltransferase</keyword>
<dbReference type="Pfam" id="PF12804">
    <property type="entry name" value="NTP_transf_3"/>
    <property type="match status" value="1"/>
</dbReference>
<evidence type="ECO:0000259" key="2">
    <source>
        <dbReference type="PROSITE" id="PS51831"/>
    </source>
</evidence>
<dbReference type="InterPro" id="IPR029044">
    <property type="entry name" value="Nucleotide-diphossugar_trans"/>
</dbReference>
<dbReference type="InterPro" id="IPR003607">
    <property type="entry name" value="HD/PDEase_dom"/>
</dbReference>
<dbReference type="PANTHER" id="PTHR43777">
    <property type="entry name" value="MOLYBDENUM COFACTOR CYTIDYLYLTRANSFERASE"/>
    <property type="match status" value="1"/>
</dbReference>
<feature type="region of interest" description="Disordered" evidence="1">
    <location>
        <begin position="404"/>
        <end position="437"/>
    </location>
</feature>
<dbReference type="AlphaFoldDB" id="A0A1G7MJW0"/>
<dbReference type="RefSeq" id="WP_257243162.1">
    <property type="nucleotide sequence ID" value="NZ_FNBX01000009.1"/>
</dbReference>
<dbReference type="NCBIfam" id="NF045665">
    <property type="entry name" value="NTPtran_DVU1551"/>
    <property type="match status" value="1"/>
</dbReference>
<gene>
    <name evidence="3" type="ORF">SAMN05192586_10933</name>
</gene>
<keyword evidence="3" id="KW-0808">Transferase</keyword>
<dbReference type="InterPro" id="IPR025877">
    <property type="entry name" value="MobA-like_NTP_Trfase"/>
</dbReference>
<dbReference type="EMBL" id="FNBX01000009">
    <property type="protein sequence ID" value="SDF62022.1"/>
    <property type="molecule type" value="Genomic_DNA"/>
</dbReference>
<dbReference type="InterPro" id="IPR006674">
    <property type="entry name" value="HD_domain"/>
</dbReference>
<dbReference type="Pfam" id="PF01966">
    <property type="entry name" value="HD"/>
    <property type="match status" value="1"/>
</dbReference>
<proteinExistence type="predicted"/>
<evidence type="ECO:0000256" key="1">
    <source>
        <dbReference type="SAM" id="MobiDB-lite"/>
    </source>
</evidence>
<accession>A0A1G7MJW0</accession>
<keyword evidence="4" id="KW-1185">Reference proteome</keyword>
<feature type="domain" description="HD" evidence="2">
    <location>
        <begin position="234"/>
        <end position="336"/>
    </location>
</feature>
<dbReference type="SUPFAM" id="SSF109604">
    <property type="entry name" value="HD-domain/PDEase-like"/>
    <property type="match status" value="1"/>
</dbReference>
<dbReference type="SUPFAM" id="SSF53448">
    <property type="entry name" value="Nucleotide-diphospho-sugar transferases"/>
    <property type="match status" value="1"/>
</dbReference>